<dbReference type="PANTHER" id="PTHR39515">
    <property type="entry name" value="CONSERVED PROTEIN"/>
    <property type="match status" value="1"/>
</dbReference>
<dbReference type="OrthoDB" id="3215377at2"/>
<accession>A0A7Z2JIT1</accession>
<sequence>MPDQPKHPGTDCSETLAAELRSLVSRLKRNMRAQSDHGDLTVTQIAVLLRLEREGPASVSELARAEGIRTQSMGTAIAPLEAAGWIVGTPDPGDGRRTILSLTNAGRAWIDEGRSARQDWLSRIIRARLSGAEQEQILAAVAILARLVDE</sequence>
<dbReference type="Proteomes" id="UP000433577">
    <property type="component" value="Chromosome 4"/>
</dbReference>
<dbReference type="AlphaFoldDB" id="A0A7Z2JIT1"/>
<dbReference type="PANTHER" id="PTHR39515:SF2">
    <property type="entry name" value="HTH-TYPE TRANSCRIPTIONAL REGULATOR RV0880"/>
    <property type="match status" value="1"/>
</dbReference>
<keyword evidence="6" id="KW-1185">Reference proteome</keyword>
<evidence type="ECO:0000256" key="3">
    <source>
        <dbReference type="ARBA" id="ARBA00023163"/>
    </source>
</evidence>
<proteinExistence type="predicted"/>
<dbReference type="EMBL" id="CP046916">
    <property type="protein sequence ID" value="QGZ66051.1"/>
    <property type="molecule type" value="Genomic_DNA"/>
</dbReference>
<dbReference type="InterPro" id="IPR023187">
    <property type="entry name" value="Tscrpt_reg_MarR-type_CS"/>
</dbReference>
<keyword evidence="1" id="KW-0805">Transcription regulation</keyword>
<evidence type="ECO:0000259" key="4">
    <source>
        <dbReference type="PROSITE" id="PS50995"/>
    </source>
</evidence>
<dbReference type="KEGG" id="pacs:FAZ98_30000"/>
<dbReference type="SMART" id="SM00347">
    <property type="entry name" value="HTH_MARR"/>
    <property type="match status" value="1"/>
</dbReference>
<keyword evidence="3" id="KW-0804">Transcription</keyword>
<dbReference type="GO" id="GO:0003700">
    <property type="term" value="F:DNA-binding transcription factor activity"/>
    <property type="evidence" value="ECO:0007669"/>
    <property type="project" value="InterPro"/>
</dbReference>
<dbReference type="InterPro" id="IPR000835">
    <property type="entry name" value="HTH_MarR-typ"/>
</dbReference>
<dbReference type="InterPro" id="IPR052526">
    <property type="entry name" value="HTH-type_Bedaq_tolerance"/>
</dbReference>
<dbReference type="SUPFAM" id="SSF46785">
    <property type="entry name" value="Winged helix' DNA-binding domain"/>
    <property type="match status" value="1"/>
</dbReference>
<protein>
    <submittedName>
        <fullName evidence="5">MarR family transcriptional regulator</fullName>
    </submittedName>
</protein>
<keyword evidence="2" id="KW-0238">DNA-binding</keyword>
<evidence type="ECO:0000313" key="6">
    <source>
        <dbReference type="Proteomes" id="UP000433577"/>
    </source>
</evidence>
<evidence type="ECO:0000313" key="5">
    <source>
        <dbReference type="EMBL" id="QGZ66051.1"/>
    </source>
</evidence>
<dbReference type="InterPro" id="IPR036388">
    <property type="entry name" value="WH-like_DNA-bd_sf"/>
</dbReference>
<name>A0A7Z2JIT1_9BURK</name>
<dbReference type="PROSITE" id="PS50995">
    <property type="entry name" value="HTH_MARR_2"/>
    <property type="match status" value="1"/>
</dbReference>
<reference evidence="5 6" key="1">
    <citation type="submission" date="2019-12" db="EMBL/GenBank/DDBJ databases">
        <title>Paraburkholderia acidiphila 7Q-K02 sp. nov and Paraburkholderia acidisoli DHF22 sp. nov., two strains isolated from forest soil.</title>
        <authorList>
            <person name="Gao Z."/>
            <person name="Qiu L."/>
        </authorList>
    </citation>
    <scope>NUCLEOTIDE SEQUENCE [LARGE SCALE GENOMIC DNA]</scope>
    <source>
        <strain evidence="5 6">DHF22</strain>
    </source>
</reference>
<dbReference type="Pfam" id="PF12802">
    <property type="entry name" value="MarR_2"/>
    <property type="match status" value="1"/>
</dbReference>
<gene>
    <name evidence="5" type="ORF">FAZ98_30000</name>
</gene>
<organism evidence="5 6">
    <name type="scientific">Paraburkholderia acidisoli</name>
    <dbReference type="NCBI Taxonomy" id="2571748"/>
    <lineage>
        <taxon>Bacteria</taxon>
        <taxon>Pseudomonadati</taxon>
        <taxon>Pseudomonadota</taxon>
        <taxon>Betaproteobacteria</taxon>
        <taxon>Burkholderiales</taxon>
        <taxon>Burkholderiaceae</taxon>
        <taxon>Paraburkholderia</taxon>
    </lineage>
</organism>
<dbReference type="Gene3D" id="1.10.10.10">
    <property type="entry name" value="Winged helix-like DNA-binding domain superfamily/Winged helix DNA-binding domain"/>
    <property type="match status" value="1"/>
</dbReference>
<evidence type="ECO:0000256" key="1">
    <source>
        <dbReference type="ARBA" id="ARBA00023015"/>
    </source>
</evidence>
<feature type="domain" description="HTH marR-type" evidence="4">
    <location>
        <begin position="13"/>
        <end position="149"/>
    </location>
</feature>
<evidence type="ECO:0000256" key="2">
    <source>
        <dbReference type="ARBA" id="ARBA00023125"/>
    </source>
</evidence>
<dbReference type="PROSITE" id="PS01117">
    <property type="entry name" value="HTH_MARR_1"/>
    <property type="match status" value="1"/>
</dbReference>
<dbReference type="GO" id="GO:0003677">
    <property type="term" value="F:DNA binding"/>
    <property type="evidence" value="ECO:0007669"/>
    <property type="project" value="UniProtKB-KW"/>
</dbReference>
<dbReference type="InterPro" id="IPR036390">
    <property type="entry name" value="WH_DNA-bd_sf"/>
</dbReference>